<dbReference type="InterPro" id="IPR026870">
    <property type="entry name" value="Zinc_ribbon_dom"/>
</dbReference>
<accession>A0ABW9MEV5</accession>
<feature type="region of interest" description="Disordered" evidence="1">
    <location>
        <begin position="50"/>
        <end position="120"/>
    </location>
</feature>
<evidence type="ECO:0000256" key="2">
    <source>
        <dbReference type="SAM" id="Phobius"/>
    </source>
</evidence>
<organism evidence="4 5">
    <name type="scientific">Anaerococcus kampingae</name>
    <dbReference type="NCBI Taxonomy" id="3115614"/>
    <lineage>
        <taxon>Bacteria</taxon>
        <taxon>Bacillati</taxon>
        <taxon>Bacillota</taxon>
        <taxon>Tissierellia</taxon>
        <taxon>Tissierellales</taxon>
        <taxon>Peptoniphilaceae</taxon>
        <taxon>Anaerococcus</taxon>
    </lineage>
</organism>
<keyword evidence="5" id="KW-1185">Reference proteome</keyword>
<keyword evidence="2" id="KW-0812">Transmembrane</keyword>
<evidence type="ECO:0000313" key="4">
    <source>
        <dbReference type="EMBL" id="MFO3667867.1"/>
    </source>
</evidence>
<feature type="compositionally biased region" description="Basic and acidic residues" evidence="1">
    <location>
        <begin position="96"/>
        <end position="115"/>
    </location>
</feature>
<dbReference type="Pfam" id="PF13240">
    <property type="entry name" value="Zn_Ribbon_1"/>
    <property type="match status" value="1"/>
</dbReference>
<evidence type="ECO:0000259" key="3">
    <source>
        <dbReference type="Pfam" id="PF13240"/>
    </source>
</evidence>
<dbReference type="RefSeq" id="WP_410035960.1">
    <property type="nucleotide sequence ID" value="NZ_JBGMEF010000038.1"/>
</dbReference>
<protein>
    <submittedName>
        <fullName evidence="4">Zinc-ribbon domain-containing protein</fullName>
    </submittedName>
</protein>
<feature type="transmembrane region" description="Helical" evidence="2">
    <location>
        <begin position="248"/>
        <end position="266"/>
    </location>
</feature>
<evidence type="ECO:0000256" key="1">
    <source>
        <dbReference type="SAM" id="MobiDB-lite"/>
    </source>
</evidence>
<dbReference type="Proteomes" id="UP001637994">
    <property type="component" value="Unassembled WGS sequence"/>
</dbReference>
<name>A0ABW9MEV5_9FIRM</name>
<sequence>MKCDHCGANIEDDSLFCPVCGNKLEKEDKSGADSSKEKVKKSNIFAEKFKKIKDMANPKPKLEEKAPKASNLNDKGPRKDEPLKANKAEASPQKEPINRMDKSSRRFENLGESKQKANQRSLIEEIQEKVSFNNEAKKDDSHLYIDENNNMAKQGLEEKLDRLIGDESVKLSNITVSAGIRRIQDRNRKFDREKSLGDLKDRTAGARPLKEKSIVPVEEISDGDHKADEIKKDSESFNPKKYFTNRNIILVVIALLVALLGSLLYMKLHKVEDVVLNLSDYITISYEGEDGQAIPKAGIDKDKLISDYQDKIKYISRNNNKDSYPSPAHEFAEDLTNNVIFQYSKDSGLSNGDEITIMANLDNIKLSDKYNVQITSASKPVIVEGAGGVASDGQNEDGSVDPFEFIDVKFEGQSPDISLITSLKDGAPEYMHTVEISPSKTSGISEGEEIEITLNYSPDQMTNNYGVSLNPTKKTFTASLSNETSDDSDSKFIKSTSSLDENLLGELKNKAGELIKQTILYKNIINVDNVEYLGSVTGYSDDKNAEIKNRVYLIYEVSTSERLADINYQGNFKYYTFVEFQNVSKKADGDGKFFSGGPLTTDNQIFHKFFVESEYKYYQIEYQGFGFIDKVLAHVGSALEGLSVTQDNKTEMNKHFATGDGVIGEYQADNQRLSLRDDGSLVYQIDKAVHTGSYSVDGNTVSASIKGVNVDTPITLTYDNGSLKADEQGEFRQTSFQKIENF</sequence>
<reference evidence="4 5" key="1">
    <citation type="journal article" date="2025" name="Anaerobe">
        <title>Description of Anaerococcus kampingiae sp. nov., Anaerococcus groningensis sp. nov., Anaerococcus martiniensis sp. nov., and Anaerococcus cruorum sp. nov., isolated from human clinical specimens.</title>
        <authorList>
            <person name="Boiten K.E."/>
            <person name="Meijer J."/>
            <person name="van Wezel E.M."/>
            <person name="Veloo A.C.M."/>
        </authorList>
    </citation>
    <scope>NUCLEOTIDE SEQUENCE [LARGE SCALE GENOMIC DNA]</scope>
    <source>
        <strain evidence="4 5">ENR0874</strain>
    </source>
</reference>
<dbReference type="EMBL" id="JBGMEF010000038">
    <property type="protein sequence ID" value="MFO3667867.1"/>
    <property type="molecule type" value="Genomic_DNA"/>
</dbReference>
<feature type="compositionally biased region" description="Basic and acidic residues" evidence="1">
    <location>
        <begin position="50"/>
        <end position="67"/>
    </location>
</feature>
<evidence type="ECO:0000313" key="5">
    <source>
        <dbReference type="Proteomes" id="UP001637994"/>
    </source>
</evidence>
<comment type="caution">
    <text evidence="4">The sequence shown here is derived from an EMBL/GenBank/DDBJ whole genome shotgun (WGS) entry which is preliminary data.</text>
</comment>
<keyword evidence="2" id="KW-1133">Transmembrane helix</keyword>
<feature type="compositionally biased region" description="Basic and acidic residues" evidence="1">
    <location>
        <begin position="75"/>
        <end position="87"/>
    </location>
</feature>
<keyword evidence="2" id="KW-0472">Membrane</keyword>
<proteinExistence type="predicted"/>
<feature type="domain" description="Zinc-ribbon" evidence="3">
    <location>
        <begin position="2"/>
        <end position="24"/>
    </location>
</feature>
<gene>
    <name evidence="4" type="ORF">ACCQ42_08800</name>
</gene>